<feature type="region of interest" description="Disordered" evidence="1">
    <location>
        <begin position="242"/>
        <end position="420"/>
    </location>
</feature>
<dbReference type="Proteomes" id="UP000603453">
    <property type="component" value="Unassembled WGS sequence"/>
</dbReference>
<feature type="compositionally biased region" description="Polar residues" evidence="1">
    <location>
        <begin position="587"/>
        <end position="614"/>
    </location>
</feature>
<feature type="region of interest" description="Disordered" evidence="1">
    <location>
        <begin position="1"/>
        <end position="148"/>
    </location>
</feature>
<reference evidence="3" key="1">
    <citation type="submission" date="2020-12" db="EMBL/GenBank/DDBJ databases">
        <title>Metabolic potential, ecology and presence of endohyphal bacteria is reflected in genomic diversity of Mucoromycotina.</title>
        <authorList>
            <person name="Muszewska A."/>
            <person name="Okrasinska A."/>
            <person name="Steczkiewicz K."/>
            <person name="Drgas O."/>
            <person name="Orlowska M."/>
            <person name="Perlinska-Lenart U."/>
            <person name="Aleksandrzak-Piekarczyk T."/>
            <person name="Szatraj K."/>
            <person name="Zielenkiewicz U."/>
            <person name="Pilsyk S."/>
            <person name="Malc E."/>
            <person name="Mieczkowski P."/>
            <person name="Kruszewska J.S."/>
            <person name="Biernat P."/>
            <person name="Pawlowska J."/>
        </authorList>
    </citation>
    <scope>NUCLEOTIDE SEQUENCE</scope>
    <source>
        <strain evidence="3">WA0000017839</strain>
    </source>
</reference>
<feature type="compositionally biased region" description="Basic residues" evidence="1">
    <location>
        <begin position="359"/>
        <end position="369"/>
    </location>
</feature>
<feature type="compositionally biased region" description="Basic and acidic residues" evidence="1">
    <location>
        <begin position="11"/>
        <end position="28"/>
    </location>
</feature>
<evidence type="ECO:0000313" key="4">
    <source>
        <dbReference type="Proteomes" id="UP000603453"/>
    </source>
</evidence>
<dbReference type="Gene3D" id="2.20.70.10">
    <property type="match status" value="1"/>
</dbReference>
<feature type="compositionally biased region" description="Basic and acidic residues" evidence="1">
    <location>
        <begin position="99"/>
        <end position="115"/>
    </location>
</feature>
<dbReference type="CDD" id="cd00201">
    <property type="entry name" value="WW"/>
    <property type="match status" value="1"/>
</dbReference>
<feature type="region of interest" description="Disordered" evidence="1">
    <location>
        <begin position="581"/>
        <end position="628"/>
    </location>
</feature>
<protein>
    <recommendedName>
        <fullName evidence="2">WW domain-containing protein</fullName>
    </recommendedName>
</protein>
<evidence type="ECO:0000313" key="3">
    <source>
        <dbReference type="EMBL" id="KAG2209720.1"/>
    </source>
</evidence>
<dbReference type="EMBL" id="JAEPRD010000014">
    <property type="protein sequence ID" value="KAG2209720.1"/>
    <property type="molecule type" value="Genomic_DNA"/>
</dbReference>
<accession>A0A8H7V759</accession>
<feature type="region of interest" description="Disordered" evidence="1">
    <location>
        <begin position="525"/>
        <end position="544"/>
    </location>
</feature>
<sequence length="664" mass="74764">MSEISSRHQKTSKERADIRETRHSERRNVSTTSNADNRVVIIIDDTPPGSPIRENSQAKEDRGNRTKEIQTTTNIGKGKSNTSDYKNPDKASRKVTISAEDKATKKQSNNDDKAIKPRQSISPVARQIGAHGCNTSPPRNYNTDTRVDYRAENRDRFACRSPSLCRYRSRSPSALYRRSPSPYNMNRFSSSSYVPDYSLYYRYQGRSPPPNYYHSSRSISPIYRRSSRSSSPLYYQQQSDAAFRYRYDRSPPSRYRSRSPSIPYRRPRSSDSPPSGYTRPRLPSPFYTHRLPSPTHHGCSTSPIHRGRSRSPLRRGRSRSPLRRGRSRSPLRRGRSRSPLRRGRSRSPLRHGRLPSPRRLNHSPPRRSLSRSMQERKLKLSEKQDQQRIILVSDSPPSTPVSNQKPSIPAPQAESSMPTARVPVSNRELAMTTPQPESNRSSSAMRHSTYGRFTPNYISIIKSMDTLPIKATENFGHIKNALPAGQDATHFEAKEGGQIGRTDYTLIETGSDDNVVDKDMSAMRENTPETVEVPTPVATESSKPVLTKTTNPAVADKILPVVLYTPKPVVSMFSYLQNHTDSRNKEYGSQPSIKSDDINSGSGKVSIASASVQSVEKDSASDSLGGTRKKMTRLLPPWKVKMSDEGEIYYFNPITGATSETRPT</sequence>
<evidence type="ECO:0000259" key="2">
    <source>
        <dbReference type="PROSITE" id="PS50020"/>
    </source>
</evidence>
<keyword evidence="4" id="KW-1185">Reference proteome</keyword>
<name>A0A8H7V759_9FUNG</name>
<comment type="caution">
    <text evidence="3">The sequence shown here is derived from an EMBL/GenBank/DDBJ whole genome shotgun (WGS) entry which is preliminary data.</text>
</comment>
<feature type="compositionally biased region" description="Basic and acidic residues" evidence="1">
    <location>
        <begin position="373"/>
        <end position="386"/>
    </location>
</feature>
<dbReference type="OrthoDB" id="2289893at2759"/>
<dbReference type="PROSITE" id="PS50020">
    <property type="entry name" value="WW_DOMAIN_2"/>
    <property type="match status" value="1"/>
</dbReference>
<proteinExistence type="predicted"/>
<evidence type="ECO:0000256" key="1">
    <source>
        <dbReference type="SAM" id="MobiDB-lite"/>
    </source>
</evidence>
<dbReference type="InterPro" id="IPR001202">
    <property type="entry name" value="WW_dom"/>
</dbReference>
<gene>
    <name evidence="3" type="ORF">INT47_001866</name>
</gene>
<feature type="compositionally biased region" description="Low complexity" evidence="1">
    <location>
        <begin position="252"/>
        <end position="275"/>
    </location>
</feature>
<dbReference type="AlphaFoldDB" id="A0A8H7V759"/>
<feature type="compositionally biased region" description="Polar residues" evidence="1">
    <location>
        <begin position="133"/>
        <end position="144"/>
    </location>
</feature>
<feature type="compositionally biased region" description="Polar residues" evidence="1">
    <location>
        <begin position="69"/>
        <end position="85"/>
    </location>
</feature>
<feature type="compositionally biased region" description="Basic residues" evidence="1">
    <location>
        <begin position="305"/>
        <end position="353"/>
    </location>
</feature>
<feature type="domain" description="WW" evidence="2">
    <location>
        <begin position="632"/>
        <end position="664"/>
    </location>
</feature>
<feature type="compositionally biased region" description="Basic and acidic residues" evidence="1">
    <location>
        <begin position="56"/>
        <end position="68"/>
    </location>
</feature>
<organism evidence="3 4">
    <name type="scientific">Mucor saturninus</name>
    <dbReference type="NCBI Taxonomy" id="64648"/>
    <lineage>
        <taxon>Eukaryota</taxon>
        <taxon>Fungi</taxon>
        <taxon>Fungi incertae sedis</taxon>
        <taxon>Mucoromycota</taxon>
        <taxon>Mucoromycotina</taxon>
        <taxon>Mucoromycetes</taxon>
        <taxon>Mucorales</taxon>
        <taxon>Mucorineae</taxon>
        <taxon>Mucoraceae</taxon>
        <taxon>Mucor</taxon>
    </lineage>
</organism>
<feature type="region of interest" description="Disordered" evidence="1">
    <location>
        <begin position="169"/>
        <end position="188"/>
    </location>
</feature>